<name>A0A0E4GC14_9FIRM</name>
<dbReference type="SUPFAM" id="SSF53218">
    <property type="entry name" value="Molybdenum cofactor biosynthesis proteins"/>
    <property type="match status" value="1"/>
</dbReference>
<dbReference type="InterPro" id="IPR001453">
    <property type="entry name" value="MoaB/Mog_dom"/>
</dbReference>
<reference evidence="2 3" key="1">
    <citation type="submission" date="2015-03" db="EMBL/GenBank/DDBJ databases">
        <authorList>
            <person name="Murphy D."/>
        </authorList>
    </citation>
    <scope>NUCLEOTIDE SEQUENCE [LARGE SCALE GENOMIC DNA]</scope>
    <source>
        <strain evidence="2 3">OL-4</strain>
    </source>
</reference>
<accession>A0A0E4GC14</accession>
<gene>
    <name evidence="2" type="ORF">2529</name>
</gene>
<dbReference type="Proteomes" id="UP000045545">
    <property type="component" value="Unassembled WGS sequence"/>
</dbReference>
<evidence type="ECO:0000259" key="1">
    <source>
        <dbReference type="SMART" id="SM00852"/>
    </source>
</evidence>
<organism evidence="2 3">
    <name type="scientific">Syntrophomonas zehnderi OL-4</name>
    <dbReference type="NCBI Taxonomy" id="690567"/>
    <lineage>
        <taxon>Bacteria</taxon>
        <taxon>Bacillati</taxon>
        <taxon>Bacillota</taxon>
        <taxon>Clostridia</taxon>
        <taxon>Eubacteriales</taxon>
        <taxon>Syntrophomonadaceae</taxon>
        <taxon>Syntrophomonas</taxon>
    </lineage>
</organism>
<dbReference type="RefSeq" id="WP_046499839.1">
    <property type="nucleotide sequence ID" value="NZ_CGIH01000049.1"/>
</dbReference>
<feature type="domain" description="MoaB/Mog" evidence="1">
    <location>
        <begin position="174"/>
        <end position="306"/>
    </location>
</feature>
<keyword evidence="3" id="KW-1185">Reference proteome</keyword>
<dbReference type="CDD" id="cd03522">
    <property type="entry name" value="MoeA_like"/>
    <property type="match status" value="1"/>
</dbReference>
<dbReference type="AlphaFoldDB" id="A0A0E4GC14"/>
<evidence type="ECO:0000313" key="2">
    <source>
        <dbReference type="EMBL" id="CFY06189.1"/>
    </source>
</evidence>
<dbReference type="Pfam" id="PF00994">
    <property type="entry name" value="MoCF_biosynth"/>
    <property type="match status" value="1"/>
</dbReference>
<dbReference type="STRING" id="690567.2529"/>
<protein>
    <submittedName>
        <fullName evidence="2">Molybdopterin binding domain</fullName>
    </submittedName>
</protein>
<dbReference type="UniPathway" id="UPA00344"/>
<dbReference type="InterPro" id="IPR036425">
    <property type="entry name" value="MoaB/Mog-like_dom_sf"/>
</dbReference>
<proteinExistence type="predicted"/>
<evidence type="ECO:0000313" key="3">
    <source>
        <dbReference type="Proteomes" id="UP000045545"/>
    </source>
</evidence>
<sequence>MRKVPVEASVGMMLGYDITKIIPGSKKYRAFHRGHVITAEDVPKLKDMGKEHIYIWEAHDSLVHEDEAALLIAQNAVGVGLGLSQPNQGRINIRAEYDGLLKVNVEQLNRLNNLDDIVFATLHSDRVVVKGQIVAGTRVVPLTIKRDTLDEAISECSQSTPLLMIKPFQELWTGVVTTGSEVNSGRIQDGFGKVIRQKIAPFGGRWLGQVIVPDDPHLITQEIQNFITEGAQLVLVTGGMSVDADDASPIGIKDSGAEVVFYGAPILPGSQFMLAYQGHVPICGIPAGAVFSRKTTLDLLLPRIFAGDVISRSDIVAMGHGGLCEECAICHFPQCPFGKASKF</sequence>
<dbReference type="SMART" id="SM00852">
    <property type="entry name" value="MoCF_biosynth"/>
    <property type="match status" value="1"/>
</dbReference>
<dbReference type="EMBL" id="CGIH01000049">
    <property type="protein sequence ID" value="CFY06189.1"/>
    <property type="molecule type" value="Genomic_DNA"/>
</dbReference>
<dbReference type="OrthoDB" id="9767940at2"/>
<dbReference type="Gene3D" id="3.40.980.10">
    <property type="entry name" value="MoaB/Mog-like domain"/>
    <property type="match status" value="1"/>
</dbReference>